<dbReference type="InterPro" id="IPR017901">
    <property type="entry name" value="C-CAP_CF_C-like"/>
</dbReference>
<evidence type="ECO:0000259" key="7">
    <source>
        <dbReference type="PROSITE" id="PS51329"/>
    </source>
</evidence>
<keyword evidence="4" id="KW-0007">Acetylation</keyword>
<evidence type="ECO:0000256" key="4">
    <source>
        <dbReference type="ARBA" id="ARBA00022990"/>
    </source>
</evidence>
<dbReference type="PANTHER" id="PTHR15139">
    <property type="entry name" value="TUBULIN FOLDING COFACTOR C"/>
    <property type="match status" value="1"/>
</dbReference>
<dbReference type="AlphaFoldDB" id="A0AA39TNF5"/>
<evidence type="ECO:0000256" key="6">
    <source>
        <dbReference type="SAM" id="MobiDB-lite"/>
    </source>
</evidence>
<dbReference type="InterPro" id="IPR027684">
    <property type="entry name" value="TBCC"/>
</dbReference>
<protein>
    <submittedName>
        <fullName evidence="8">Tubulin binding cofactor C-domain-containing protein</fullName>
    </submittedName>
</protein>
<dbReference type="GO" id="GO:0005737">
    <property type="term" value="C:cytoplasm"/>
    <property type="evidence" value="ECO:0007669"/>
    <property type="project" value="UniProtKB-SubCell"/>
</dbReference>
<gene>
    <name evidence="8" type="ORF">B0T14DRAFT_329864</name>
</gene>
<sequence length="365" mass="40115">MDATTDPKERFYRQFQETSTNLKEQISNLHSISTIGGERQDATEHILAGISNLSQSVADAANFLAPYDQRTYAEGIKSLYDQLKEEQAKSAPKTRFQFKPRTAQPTTEPKQDSRHLFSTGGGTNDVVAAASSSSVSEARDSVGTLPTISGKNYNEEVARMRGVRKPSFSTARDIALSQHRRIHIILPASASRATSSGRLTDIHGCVVDMSEPTTSTGAPFANLMLKDITGSLIVAGHVDGSVHITGVRESILVLVARQVRIHECENVDLYLHCLSHPIIEDCKSMKFAPAPACYLAESDKTEENQWQQVDDFKWLKAEQSPNWSVLPERERLGLDIWKNTVPGTPGEGVDDILRKVGLEPSKAKA</sequence>
<keyword evidence="9" id="KW-1185">Reference proteome</keyword>
<proteinExistence type="inferred from homology"/>
<dbReference type="GO" id="GO:0007021">
    <property type="term" value="P:tubulin complex assembly"/>
    <property type="evidence" value="ECO:0007669"/>
    <property type="project" value="TreeGrafter"/>
</dbReference>
<dbReference type="EMBL" id="JAULSU010000007">
    <property type="protein sequence ID" value="KAK0611511.1"/>
    <property type="molecule type" value="Genomic_DNA"/>
</dbReference>
<evidence type="ECO:0000256" key="5">
    <source>
        <dbReference type="ARBA" id="ARBA00026055"/>
    </source>
</evidence>
<dbReference type="GO" id="GO:0007023">
    <property type="term" value="P:post-chaperonin tubulin folding pathway"/>
    <property type="evidence" value="ECO:0007669"/>
    <property type="project" value="InterPro"/>
</dbReference>
<dbReference type="InterPro" id="IPR012945">
    <property type="entry name" value="Tubulin-bd_cofactor_C_dom"/>
</dbReference>
<comment type="similarity">
    <text evidence="2">Belongs to the TBCC family.</text>
</comment>
<reference evidence="8" key="1">
    <citation type="submission" date="2023-06" db="EMBL/GenBank/DDBJ databases">
        <title>Genome-scale phylogeny and comparative genomics of the fungal order Sordariales.</title>
        <authorList>
            <consortium name="Lawrence Berkeley National Laboratory"/>
            <person name="Hensen N."/>
            <person name="Bonometti L."/>
            <person name="Westerberg I."/>
            <person name="Brannstrom I.O."/>
            <person name="Guillou S."/>
            <person name="Cros-Aarteil S."/>
            <person name="Calhoun S."/>
            <person name="Haridas S."/>
            <person name="Kuo A."/>
            <person name="Mondo S."/>
            <person name="Pangilinan J."/>
            <person name="Riley R."/>
            <person name="Labutti K."/>
            <person name="Andreopoulos B."/>
            <person name="Lipzen A."/>
            <person name="Chen C."/>
            <person name="Yanf M."/>
            <person name="Daum C."/>
            <person name="Ng V."/>
            <person name="Clum A."/>
            <person name="Steindorff A."/>
            <person name="Ohm R."/>
            <person name="Martin F."/>
            <person name="Silar P."/>
            <person name="Natvig D."/>
            <person name="Lalanne C."/>
            <person name="Gautier V."/>
            <person name="Ament-Velasquez S.L."/>
            <person name="Kruys A."/>
            <person name="Hutchinson M.I."/>
            <person name="Powell A.J."/>
            <person name="Barry K."/>
            <person name="Miller A.N."/>
            <person name="Grigoriev I.V."/>
            <person name="Debuchy R."/>
            <person name="Gladieux P."/>
            <person name="Thoren M.H."/>
            <person name="Johannesson H."/>
        </authorList>
    </citation>
    <scope>NUCLEOTIDE SEQUENCE</scope>
    <source>
        <strain evidence="8">CBS 606.72</strain>
    </source>
</reference>
<dbReference type="Proteomes" id="UP001175000">
    <property type="component" value="Unassembled WGS sequence"/>
</dbReference>
<comment type="subunit">
    <text evidence="5">Supercomplex made of cofactors A to E. Cofactors A and D function by capturing and stabilizing tubulin in a quasi-native conformation. Cofactor E binds to the cofactor D-tubulin complex; interaction with cofactor C then causes the release of tubulin polypeptides that are committed to the native state.</text>
</comment>
<dbReference type="InterPro" id="IPR016098">
    <property type="entry name" value="CAP/MinC_C"/>
</dbReference>
<dbReference type="Pfam" id="PF16752">
    <property type="entry name" value="TBCC_N"/>
    <property type="match status" value="1"/>
</dbReference>
<dbReference type="PANTHER" id="PTHR15139:SF0">
    <property type="entry name" value="TUBULIN-SPECIFIC CHAPERONE C"/>
    <property type="match status" value="1"/>
</dbReference>
<feature type="region of interest" description="Disordered" evidence="6">
    <location>
        <begin position="88"/>
        <end position="123"/>
    </location>
</feature>
<dbReference type="PROSITE" id="PS51329">
    <property type="entry name" value="C_CAP_COFACTOR_C"/>
    <property type="match status" value="1"/>
</dbReference>
<evidence type="ECO:0000256" key="2">
    <source>
        <dbReference type="ARBA" id="ARBA00008848"/>
    </source>
</evidence>
<dbReference type="InterPro" id="IPR038397">
    <property type="entry name" value="TBCC_N_sf"/>
</dbReference>
<feature type="domain" description="C-CAP/cofactor C-like" evidence="7">
    <location>
        <begin position="187"/>
        <end position="314"/>
    </location>
</feature>
<evidence type="ECO:0000313" key="8">
    <source>
        <dbReference type="EMBL" id="KAK0611511.1"/>
    </source>
</evidence>
<dbReference type="Pfam" id="PF07986">
    <property type="entry name" value="TBCC"/>
    <property type="match status" value="1"/>
</dbReference>
<organism evidence="8 9">
    <name type="scientific">Immersiella caudata</name>
    <dbReference type="NCBI Taxonomy" id="314043"/>
    <lineage>
        <taxon>Eukaryota</taxon>
        <taxon>Fungi</taxon>
        <taxon>Dikarya</taxon>
        <taxon>Ascomycota</taxon>
        <taxon>Pezizomycotina</taxon>
        <taxon>Sordariomycetes</taxon>
        <taxon>Sordariomycetidae</taxon>
        <taxon>Sordariales</taxon>
        <taxon>Lasiosphaeriaceae</taxon>
        <taxon>Immersiella</taxon>
    </lineage>
</organism>
<dbReference type="InterPro" id="IPR031925">
    <property type="entry name" value="TBCC_N"/>
</dbReference>
<dbReference type="GO" id="GO:0015631">
    <property type="term" value="F:tubulin binding"/>
    <property type="evidence" value="ECO:0007669"/>
    <property type="project" value="InterPro"/>
</dbReference>
<comment type="caution">
    <text evidence="8">The sequence shown here is derived from an EMBL/GenBank/DDBJ whole genome shotgun (WGS) entry which is preliminary data.</text>
</comment>
<comment type="subcellular location">
    <subcellularLocation>
        <location evidence="1">Cytoplasm</location>
    </subcellularLocation>
</comment>
<dbReference type="Gene3D" id="2.160.20.70">
    <property type="match status" value="1"/>
</dbReference>
<evidence type="ECO:0000313" key="9">
    <source>
        <dbReference type="Proteomes" id="UP001175000"/>
    </source>
</evidence>
<name>A0AA39TNF5_9PEZI</name>
<evidence type="ECO:0000256" key="1">
    <source>
        <dbReference type="ARBA" id="ARBA00004496"/>
    </source>
</evidence>
<keyword evidence="3" id="KW-0963">Cytoplasm</keyword>
<dbReference type="Gene3D" id="1.20.58.1250">
    <property type="entry name" value="Tubulin Binding Cofactor C, N-terminal domain"/>
    <property type="match status" value="1"/>
</dbReference>
<accession>A0AA39TNF5</accession>
<evidence type="ECO:0000256" key="3">
    <source>
        <dbReference type="ARBA" id="ARBA00022490"/>
    </source>
</evidence>